<sequence>MTACYPLGEDTTDLGHTLTLRNVAAKEDAGPAGMDDLQCVFREVDVPQSILDHIGQTRAMDGIQTDSWEGMNVRWNYHPDSGLNITFTDQK</sequence>
<dbReference type="Proteomes" id="UP001500427">
    <property type="component" value="Unassembled WGS sequence"/>
</dbReference>
<evidence type="ECO:0000313" key="1">
    <source>
        <dbReference type="EMBL" id="GAA5018066.1"/>
    </source>
</evidence>
<protein>
    <submittedName>
        <fullName evidence="1">Uncharacterized protein</fullName>
    </submittedName>
</protein>
<reference evidence="2" key="1">
    <citation type="journal article" date="2019" name="Int. J. Syst. Evol. Microbiol.">
        <title>The Global Catalogue of Microorganisms (GCM) 10K type strain sequencing project: providing services to taxonomists for standard genome sequencing and annotation.</title>
        <authorList>
            <consortium name="The Broad Institute Genomics Platform"/>
            <consortium name="The Broad Institute Genome Sequencing Center for Infectious Disease"/>
            <person name="Wu L."/>
            <person name="Ma J."/>
        </authorList>
    </citation>
    <scope>NUCLEOTIDE SEQUENCE [LARGE SCALE GENOMIC DNA]</scope>
    <source>
        <strain evidence="2">JCM 17687</strain>
    </source>
</reference>
<comment type="caution">
    <text evidence="1">The sequence shown here is derived from an EMBL/GenBank/DDBJ whole genome shotgun (WGS) entry which is preliminary data.</text>
</comment>
<proteinExistence type="predicted"/>
<dbReference type="EMBL" id="BAABIW010000006">
    <property type="protein sequence ID" value="GAA5018066.1"/>
    <property type="molecule type" value="Genomic_DNA"/>
</dbReference>
<gene>
    <name evidence="1" type="ORF">GCM10023258_04640</name>
</gene>
<accession>A0ABP9J216</accession>
<name>A0ABP9J216_9MICO</name>
<evidence type="ECO:0000313" key="2">
    <source>
        <dbReference type="Proteomes" id="UP001500427"/>
    </source>
</evidence>
<keyword evidence="2" id="KW-1185">Reference proteome</keyword>
<organism evidence="1 2">
    <name type="scientific">Terrabacter aeriphilus</name>
    <dbReference type="NCBI Taxonomy" id="515662"/>
    <lineage>
        <taxon>Bacteria</taxon>
        <taxon>Bacillati</taxon>
        <taxon>Actinomycetota</taxon>
        <taxon>Actinomycetes</taxon>
        <taxon>Micrococcales</taxon>
        <taxon>Intrasporangiaceae</taxon>
        <taxon>Terrabacter</taxon>
    </lineage>
</organism>